<feature type="transmembrane region" description="Helical" evidence="1">
    <location>
        <begin position="6"/>
        <end position="28"/>
    </location>
</feature>
<accession>A0A1G6K9Y5</accession>
<dbReference type="EMBL" id="SOAA01000007">
    <property type="protein sequence ID" value="TDS32411.1"/>
    <property type="molecule type" value="Genomic_DNA"/>
</dbReference>
<evidence type="ECO:0000313" key="3">
    <source>
        <dbReference type="EMBL" id="SDF82678.1"/>
    </source>
</evidence>
<reference evidence="7 9" key="2">
    <citation type="submission" date="2016-10" db="EMBL/GenBank/DDBJ databases">
        <authorList>
            <person name="Varghese N."/>
            <person name="Submissions S."/>
        </authorList>
    </citation>
    <scope>NUCLEOTIDE SEQUENCE [LARGE SCALE GENOMIC DNA]</scope>
    <source>
        <strain evidence="2 11">WG10</strain>
        <strain evidence="3 9">WG2</strain>
        <strain evidence="5 7">WG5</strain>
    </source>
</reference>
<dbReference type="EMBL" id="FOHG01000026">
    <property type="protein sequence ID" value="SET10760.1"/>
    <property type="molecule type" value="Genomic_DNA"/>
</dbReference>
<dbReference type="EMBL" id="FNBJ01000026">
    <property type="protein sequence ID" value="SDF82678.1"/>
    <property type="molecule type" value="Genomic_DNA"/>
</dbReference>
<keyword evidence="1" id="KW-1133">Transmembrane helix</keyword>
<reference evidence="6 10" key="3">
    <citation type="submission" date="2019-03" db="EMBL/GenBank/DDBJ databases">
        <title>Deep subsurface shale carbon reservoir microbial communities from Ohio and West Virginia, USA.</title>
        <authorList>
            <person name="Wrighton K."/>
        </authorList>
    </citation>
    <scope>NUCLEOTIDE SEQUENCE [LARGE SCALE GENOMIC DNA]</scope>
    <source>
        <strain evidence="6 10">UTICA-S4D12</strain>
    </source>
</reference>
<dbReference type="Proteomes" id="UP000324896">
    <property type="component" value="Unassembled WGS sequence"/>
</dbReference>
<dbReference type="Proteomes" id="UP000198945">
    <property type="component" value="Unassembled WGS sequence"/>
</dbReference>
<keyword evidence="1" id="KW-0812">Transmembrane</keyword>
<dbReference type="RefSeq" id="WP_073158254.1">
    <property type="nucleotide sequence ID" value="NZ_FMYT01000004.1"/>
</dbReference>
<protein>
    <submittedName>
        <fullName evidence="2">Uncharacterized protein</fullName>
    </submittedName>
</protein>
<evidence type="ECO:0000313" key="8">
    <source>
        <dbReference type="Proteomes" id="UP000198945"/>
    </source>
</evidence>
<keyword evidence="9" id="KW-1185">Reference proteome</keyword>
<dbReference type="Proteomes" id="UP000295758">
    <property type="component" value="Unassembled WGS sequence"/>
</dbReference>
<evidence type="ECO:0000256" key="1">
    <source>
        <dbReference type="SAM" id="Phobius"/>
    </source>
</evidence>
<evidence type="ECO:0000313" key="9">
    <source>
        <dbReference type="Proteomes" id="UP000199519"/>
    </source>
</evidence>
<dbReference type="Proteomes" id="UP000199519">
    <property type="component" value="Unassembled WGS sequence"/>
</dbReference>
<gene>
    <name evidence="6" type="ORF">BY453_10788</name>
    <name evidence="2" type="ORF">SAMN04488597_10438</name>
    <name evidence="3" type="ORF">SAMN04488598_12617</name>
    <name evidence="5" type="ORF">SAMN04515652_12617</name>
    <name evidence="4" type="ORF">SAMN04515654_11260</name>
</gene>
<evidence type="ECO:0000313" key="11">
    <source>
        <dbReference type="Proteomes" id="UP000324896"/>
    </source>
</evidence>
<evidence type="ECO:0000313" key="10">
    <source>
        <dbReference type="Proteomes" id="UP000295758"/>
    </source>
</evidence>
<evidence type="ECO:0000313" key="6">
    <source>
        <dbReference type="EMBL" id="TDS32411.1"/>
    </source>
</evidence>
<name>A0A1G6K9Y5_9FIRM</name>
<proteinExistence type="predicted"/>
<dbReference type="Proteomes" id="UP000198612">
    <property type="component" value="Unassembled WGS sequence"/>
</dbReference>
<evidence type="ECO:0000313" key="7">
    <source>
        <dbReference type="Proteomes" id="UP000198612"/>
    </source>
</evidence>
<evidence type="ECO:0000313" key="2">
    <source>
        <dbReference type="EMBL" id="SDC27774.1"/>
    </source>
</evidence>
<dbReference type="EMBL" id="FNEH01000012">
    <property type="protein sequence ID" value="SDI71032.1"/>
    <property type="molecule type" value="Genomic_DNA"/>
</dbReference>
<evidence type="ECO:0000313" key="4">
    <source>
        <dbReference type="EMBL" id="SDI71032.1"/>
    </source>
</evidence>
<evidence type="ECO:0000313" key="5">
    <source>
        <dbReference type="EMBL" id="SET10760.1"/>
    </source>
</evidence>
<sequence length="159" mass="17783">MKDLVPLVGTISSIIGTIAAIIAAYYSFKSRPRKVKDLRVKVEEITSLDDEDRWDVSFAFCNGEESLIAKNGIVVVETEDIGLIKVNPGQDASGIFSTPTVVFDNNSFNYSFKSLKPETKRIVSIKLEAKPGDYLLQWRANGENIKKINDEVELKLRND</sequence>
<reference evidence="4 8" key="1">
    <citation type="submission" date="2016-10" db="EMBL/GenBank/DDBJ databases">
        <authorList>
            <person name="de Groot N.N."/>
        </authorList>
    </citation>
    <scope>NUCLEOTIDE SEQUENCE [LARGE SCALE GENOMIC DNA]</scope>
    <source>
        <strain evidence="4 8">WG7</strain>
    </source>
</reference>
<dbReference type="OrthoDB" id="2112655at2"/>
<dbReference type="EMBL" id="FMYT01000004">
    <property type="protein sequence ID" value="SDC27774.1"/>
    <property type="molecule type" value="Genomic_DNA"/>
</dbReference>
<dbReference type="STRING" id="54121.SAMN04515653_11119"/>
<keyword evidence="1" id="KW-0472">Membrane</keyword>
<organism evidence="2 11">
    <name type="scientific">Halanaerobium congolense</name>
    <dbReference type="NCBI Taxonomy" id="54121"/>
    <lineage>
        <taxon>Bacteria</taxon>
        <taxon>Bacillati</taxon>
        <taxon>Bacillota</taxon>
        <taxon>Clostridia</taxon>
        <taxon>Halanaerobiales</taxon>
        <taxon>Halanaerobiaceae</taxon>
        <taxon>Halanaerobium</taxon>
    </lineage>
</organism>
<dbReference type="AlphaFoldDB" id="A0A1G6K9Y5"/>